<dbReference type="PANTHER" id="PTHR45927:SF11">
    <property type="entry name" value="LYSM DOMAIN RECEPTOR-LIKE KINASE 4"/>
    <property type="match status" value="1"/>
</dbReference>
<dbReference type="OrthoDB" id="4062651at2759"/>
<keyword evidence="2" id="KW-0472">Membrane</keyword>
<keyword evidence="2" id="KW-0812">Transmembrane</keyword>
<keyword evidence="5" id="KW-0418">Kinase</keyword>
<dbReference type="GO" id="GO:0016301">
    <property type="term" value="F:kinase activity"/>
    <property type="evidence" value="ECO:0007669"/>
    <property type="project" value="UniProtKB-KW"/>
</dbReference>
<evidence type="ECO:0000256" key="1">
    <source>
        <dbReference type="SAM" id="MobiDB-lite"/>
    </source>
</evidence>
<dbReference type="SUPFAM" id="SSF54106">
    <property type="entry name" value="LysM domain"/>
    <property type="match status" value="1"/>
</dbReference>
<dbReference type="Pfam" id="PF23472">
    <property type="entry name" value="LysM2_CERK1_LYK3_4_5"/>
    <property type="match status" value="1"/>
</dbReference>
<dbReference type="InterPro" id="IPR056563">
    <property type="entry name" value="LysM3_LYK4_5"/>
</dbReference>
<keyword evidence="5" id="KW-0675">Receptor</keyword>
<feature type="compositionally biased region" description="Pro residues" evidence="1">
    <location>
        <begin position="233"/>
        <end position="259"/>
    </location>
</feature>
<keyword evidence="6" id="KW-1185">Reference proteome</keyword>
<dbReference type="PANTHER" id="PTHR45927">
    <property type="entry name" value="LYSM-DOMAIN RECEPTOR-LIKE KINASE-RELATED"/>
    <property type="match status" value="1"/>
</dbReference>
<dbReference type="Gene3D" id="3.10.350.10">
    <property type="entry name" value="LysM domain"/>
    <property type="match status" value="1"/>
</dbReference>
<keyword evidence="3" id="KW-0732">Signal</keyword>
<evidence type="ECO:0000256" key="3">
    <source>
        <dbReference type="SAM" id="SignalP"/>
    </source>
</evidence>
<gene>
    <name evidence="5" type="ORF">FCM35_KLT10410</name>
</gene>
<evidence type="ECO:0000313" key="5">
    <source>
        <dbReference type="EMBL" id="KAF3325339.1"/>
    </source>
</evidence>
<feature type="signal peptide" evidence="3">
    <location>
        <begin position="1"/>
        <end position="23"/>
    </location>
</feature>
<dbReference type="InterPro" id="IPR018392">
    <property type="entry name" value="LysM"/>
</dbReference>
<evidence type="ECO:0000256" key="2">
    <source>
        <dbReference type="SAM" id="Phobius"/>
    </source>
</evidence>
<feature type="chain" id="PRO_5033034962" evidence="3">
    <location>
        <begin position="24"/>
        <end position="307"/>
    </location>
</feature>
<dbReference type="AlphaFoldDB" id="A0A833QU45"/>
<dbReference type="Pfam" id="PF23473">
    <property type="entry name" value="LysM3_LYK4_5"/>
    <property type="match status" value="1"/>
</dbReference>
<evidence type="ECO:0000259" key="4">
    <source>
        <dbReference type="PROSITE" id="PS51782"/>
    </source>
</evidence>
<comment type="caution">
    <text evidence="5">The sequence shown here is derived from an EMBL/GenBank/DDBJ whole genome shotgun (WGS) entry which is preliminary data.</text>
</comment>
<name>A0A833QU45_9POAL</name>
<dbReference type="InterPro" id="IPR056562">
    <property type="entry name" value="LysM2_CERK1_LYK3_4_5"/>
</dbReference>
<protein>
    <submittedName>
        <fullName evidence="5">LysM domain receptor-like kinase 4</fullName>
    </submittedName>
</protein>
<dbReference type="InterPro" id="IPR052611">
    <property type="entry name" value="Plant_RLK_LysM"/>
</dbReference>
<proteinExistence type="predicted"/>
<feature type="transmembrane region" description="Helical" evidence="2">
    <location>
        <begin position="266"/>
        <end position="289"/>
    </location>
</feature>
<feature type="region of interest" description="Disordered" evidence="1">
    <location>
        <begin position="225"/>
        <end position="262"/>
    </location>
</feature>
<keyword evidence="5" id="KW-0808">Transferase</keyword>
<evidence type="ECO:0000313" key="6">
    <source>
        <dbReference type="Proteomes" id="UP000623129"/>
    </source>
</evidence>
<dbReference type="Proteomes" id="UP000623129">
    <property type="component" value="Unassembled WGS sequence"/>
</dbReference>
<dbReference type="PROSITE" id="PS51782">
    <property type="entry name" value="LYSM"/>
    <property type="match status" value="1"/>
</dbReference>
<dbReference type="SMART" id="SM00257">
    <property type="entry name" value="LysM"/>
    <property type="match status" value="2"/>
</dbReference>
<feature type="domain" description="LysM" evidence="4">
    <location>
        <begin position="171"/>
        <end position="215"/>
    </location>
</feature>
<sequence>MPLKCPTLSFFLVILIFFPLVYSQQPYEGLHTTDCANTYNSSSLLGYFCNGKSTSCTSYLTFHPNSKNTSYISSLLHVDPSHLNNTDLNSNSMLVIPVDCSCSSGKYQYNATYSVRSGDTPFKIANNKFQALSTCQAIINQNLPNEQEITVPLRCACPTTQQYNSGIRYLLSYLVSSGDTLSGMANKFGINVDSVASANNLALRDTIYPSTTMLIPLKTKPNYTQMSQLNSTPAPPTPRSPAPSPSSPPPSPSSPPPSPQTKNKHVAVILIVSAFGAFLCICAAGACCWRMARTKQISTSKCASITN</sequence>
<organism evidence="5 6">
    <name type="scientific">Carex littledalei</name>
    <dbReference type="NCBI Taxonomy" id="544730"/>
    <lineage>
        <taxon>Eukaryota</taxon>
        <taxon>Viridiplantae</taxon>
        <taxon>Streptophyta</taxon>
        <taxon>Embryophyta</taxon>
        <taxon>Tracheophyta</taxon>
        <taxon>Spermatophyta</taxon>
        <taxon>Magnoliopsida</taxon>
        <taxon>Liliopsida</taxon>
        <taxon>Poales</taxon>
        <taxon>Cyperaceae</taxon>
        <taxon>Cyperoideae</taxon>
        <taxon>Cariceae</taxon>
        <taxon>Carex</taxon>
        <taxon>Carex subgen. Euthyceras</taxon>
    </lineage>
</organism>
<accession>A0A833QU45</accession>
<dbReference type="InterPro" id="IPR036779">
    <property type="entry name" value="LysM_dom_sf"/>
</dbReference>
<keyword evidence="2" id="KW-1133">Transmembrane helix</keyword>
<dbReference type="EMBL" id="SWLB01000020">
    <property type="protein sequence ID" value="KAF3325339.1"/>
    <property type="molecule type" value="Genomic_DNA"/>
</dbReference>
<reference evidence="5" key="1">
    <citation type="submission" date="2020-01" db="EMBL/GenBank/DDBJ databases">
        <title>Genome sequence of Kobresia littledalei, the first chromosome-level genome in the family Cyperaceae.</title>
        <authorList>
            <person name="Qu G."/>
        </authorList>
    </citation>
    <scope>NUCLEOTIDE SEQUENCE</scope>
    <source>
        <strain evidence="5">C.B.Clarke</strain>
        <tissue evidence="5">Leaf</tissue>
    </source>
</reference>
<dbReference type="CDD" id="cd00118">
    <property type="entry name" value="LysM"/>
    <property type="match status" value="1"/>
</dbReference>